<reference evidence="4 7" key="3">
    <citation type="submission" date="2023-03" db="EMBL/GenBank/DDBJ databases">
        <title>Complete genome sequence of an Enterococcus faecalis urinary isolate.</title>
        <authorList>
            <person name="Brauer A.L."/>
            <person name="Armbruster C.E."/>
        </authorList>
    </citation>
    <scope>NUCLEOTIDE SEQUENCE [LARGE SCALE GENOMIC DNA]</scope>
    <source>
        <strain evidence="4 7">3143</strain>
    </source>
</reference>
<keyword evidence="1" id="KW-0472">Membrane</keyword>
<evidence type="ECO:0000313" key="6">
    <source>
        <dbReference type="Proteomes" id="UP001221642"/>
    </source>
</evidence>
<evidence type="ECO:0000313" key="5">
    <source>
        <dbReference type="Proteomes" id="UP000244140"/>
    </source>
</evidence>
<dbReference type="Proteomes" id="UP001222182">
    <property type="component" value="Chromosome"/>
</dbReference>
<evidence type="ECO:0000256" key="1">
    <source>
        <dbReference type="SAM" id="Phobius"/>
    </source>
</evidence>
<dbReference type="Proteomes" id="UP001221642">
    <property type="component" value="Chromosome"/>
</dbReference>
<dbReference type="AlphaFoldDB" id="A0A1G1SDX8"/>
<feature type="transmembrane region" description="Helical" evidence="1">
    <location>
        <begin position="12"/>
        <end position="29"/>
    </location>
</feature>
<reference evidence="3 6" key="2">
    <citation type="submission" date="2023-02" db="EMBL/GenBank/DDBJ databases">
        <title>Results of the 2020 Genomic Proficiency Test for the network of European Union Reference Laboratory for Antimicrobial Resistance assessing whole genome sequencing capacities.</title>
        <authorList>
            <person name="Hoffmann M."/>
            <person name="Luo Y."/>
            <person name="Sorensen L.H."/>
            <person name="Pedersen S.K."/>
            <person name="Hendriksen R.S."/>
        </authorList>
    </citation>
    <scope>NUCLEOTIDE SEQUENCE [LARGE SCALE GENOMIC DNA]</scope>
    <source>
        <strain evidence="3 6">GENOMIC22-006</strain>
    </source>
</reference>
<dbReference type="EMBL" id="CP119528">
    <property type="protein sequence ID" value="WER44073.1"/>
    <property type="molecule type" value="Genomic_DNA"/>
</dbReference>
<accession>A0A1G1SDX8</accession>
<name>A0A1G1SDX8_ENTFL</name>
<protein>
    <recommendedName>
        <fullName evidence="8">Holin</fullName>
    </recommendedName>
</protein>
<keyword evidence="1" id="KW-0812">Transmembrane</keyword>
<reference evidence="2 5" key="1">
    <citation type="submission" date="2018-04" db="EMBL/GenBank/DDBJ databases">
        <authorList>
            <person name="Van Tyne D."/>
        </authorList>
    </citation>
    <scope>NUCLEOTIDE SEQUENCE [LARGE SCALE GENOMIC DNA]</scope>
    <source>
        <strain evidence="2 5">B2535</strain>
    </source>
</reference>
<evidence type="ECO:0000313" key="4">
    <source>
        <dbReference type="EMBL" id="WER44073.1"/>
    </source>
</evidence>
<organism evidence="2 5">
    <name type="scientific">Enterococcus faecalis</name>
    <name type="common">Streptococcus faecalis</name>
    <dbReference type="NCBI Taxonomy" id="1351"/>
    <lineage>
        <taxon>Bacteria</taxon>
        <taxon>Bacillati</taxon>
        <taxon>Bacillota</taxon>
        <taxon>Bacilli</taxon>
        <taxon>Lactobacillales</taxon>
        <taxon>Enterococcaceae</taxon>
        <taxon>Enterococcus</taxon>
    </lineage>
</organism>
<sequence length="65" mass="7104">MKINWKHKITSRKFWAAVTGVIIALLAVFNVDDLTSEKVVTLVAAIGLLAAYIVGEGFVDSNRDN</sequence>
<keyword evidence="1" id="KW-1133">Transmembrane helix</keyword>
<evidence type="ECO:0000313" key="2">
    <source>
        <dbReference type="EMBL" id="PTN77601.1"/>
    </source>
</evidence>
<feature type="transmembrane region" description="Helical" evidence="1">
    <location>
        <begin position="41"/>
        <end position="59"/>
    </location>
</feature>
<dbReference type="Proteomes" id="UP000244140">
    <property type="component" value="Unassembled WGS sequence"/>
</dbReference>
<evidence type="ECO:0000313" key="7">
    <source>
        <dbReference type="Proteomes" id="UP001222182"/>
    </source>
</evidence>
<dbReference type="RefSeq" id="WP_002386777.1">
    <property type="nucleotide sequence ID" value="NZ_AP018538.1"/>
</dbReference>
<dbReference type="EMBL" id="PZZH01000001">
    <property type="protein sequence ID" value="PTN77601.1"/>
    <property type="molecule type" value="Genomic_DNA"/>
</dbReference>
<gene>
    <name evidence="2" type="ORF">DAI13_07525</name>
    <name evidence="4" type="ORF">P0083_07330</name>
    <name evidence="3" type="ORF">P0D81_09655</name>
</gene>
<evidence type="ECO:0000313" key="3">
    <source>
        <dbReference type="EMBL" id="WEH21338.1"/>
    </source>
</evidence>
<evidence type="ECO:0008006" key="8">
    <source>
        <dbReference type="Google" id="ProtNLM"/>
    </source>
</evidence>
<dbReference type="EMBL" id="CP119159">
    <property type="protein sequence ID" value="WEH21338.1"/>
    <property type="molecule type" value="Genomic_DNA"/>
</dbReference>
<proteinExistence type="predicted"/>